<dbReference type="OrthoDB" id="9803707at2"/>
<name>A0A0N0MCJ4_9HYPH</name>
<reference evidence="10 11" key="1">
    <citation type="submission" date="2015-07" db="EMBL/GenBank/DDBJ databases">
        <title>Whole genome sequencing of Bosea vaviloviae isolated from cave pool.</title>
        <authorList>
            <person name="Tan N.E.H."/>
            <person name="Lee Y.P."/>
            <person name="Gan H.M."/>
            <person name="Barton H."/>
            <person name="Savka M.A."/>
        </authorList>
    </citation>
    <scope>NUCLEOTIDE SEQUENCE [LARGE SCALE GENOMIC DNA]</scope>
    <source>
        <strain evidence="10 11">SD260</strain>
    </source>
</reference>
<evidence type="ECO:0000256" key="1">
    <source>
        <dbReference type="ARBA" id="ARBA00001929"/>
    </source>
</evidence>
<keyword evidence="3" id="KW-0004">4Fe-4S</keyword>
<dbReference type="GO" id="GO:0000103">
    <property type="term" value="P:sulfate assimilation"/>
    <property type="evidence" value="ECO:0007669"/>
    <property type="project" value="TreeGrafter"/>
</dbReference>
<dbReference type="GO" id="GO:0020037">
    <property type="term" value="F:heme binding"/>
    <property type="evidence" value="ECO:0007669"/>
    <property type="project" value="InterPro"/>
</dbReference>
<dbReference type="GO" id="GO:0050311">
    <property type="term" value="F:sulfite reductase (ferredoxin) activity"/>
    <property type="evidence" value="ECO:0007669"/>
    <property type="project" value="TreeGrafter"/>
</dbReference>
<dbReference type="Proteomes" id="UP000037822">
    <property type="component" value="Unassembled WGS sequence"/>
</dbReference>
<evidence type="ECO:0000256" key="5">
    <source>
        <dbReference type="ARBA" id="ARBA00023002"/>
    </source>
</evidence>
<dbReference type="EMBL" id="LGSZ01000031">
    <property type="protein sequence ID" value="KPH81238.1"/>
    <property type="molecule type" value="Genomic_DNA"/>
</dbReference>
<evidence type="ECO:0000256" key="2">
    <source>
        <dbReference type="ARBA" id="ARBA00001966"/>
    </source>
</evidence>
<dbReference type="GO" id="GO:0051539">
    <property type="term" value="F:4 iron, 4 sulfur cluster binding"/>
    <property type="evidence" value="ECO:0007669"/>
    <property type="project" value="UniProtKB-KW"/>
</dbReference>
<organism evidence="10 11">
    <name type="scientific">Bosea vaviloviae</name>
    <dbReference type="NCBI Taxonomy" id="1526658"/>
    <lineage>
        <taxon>Bacteria</taxon>
        <taxon>Pseudomonadati</taxon>
        <taxon>Pseudomonadota</taxon>
        <taxon>Alphaproteobacteria</taxon>
        <taxon>Hyphomicrobiales</taxon>
        <taxon>Boseaceae</taxon>
        <taxon>Bosea</taxon>
    </lineage>
</organism>
<dbReference type="InterPro" id="IPR005117">
    <property type="entry name" value="NiRdtase/SiRdtase_haem-b_fer"/>
</dbReference>
<dbReference type="SUPFAM" id="SSF56014">
    <property type="entry name" value="Nitrite and sulphite reductase 4Fe-4S domain-like"/>
    <property type="match status" value="2"/>
</dbReference>
<evidence type="ECO:0000259" key="9">
    <source>
        <dbReference type="Pfam" id="PF03460"/>
    </source>
</evidence>
<dbReference type="GO" id="GO:0016002">
    <property type="term" value="F:sulfite reductase activity"/>
    <property type="evidence" value="ECO:0007669"/>
    <property type="project" value="TreeGrafter"/>
</dbReference>
<dbReference type="Gene3D" id="3.90.480.10">
    <property type="entry name" value="Sulfite Reductase Hemoprotein,Domain 2"/>
    <property type="match status" value="2"/>
</dbReference>
<dbReference type="GO" id="GO:0046872">
    <property type="term" value="F:metal ion binding"/>
    <property type="evidence" value="ECO:0007669"/>
    <property type="project" value="UniProtKB-KW"/>
</dbReference>
<keyword evidence="7" id="KW-0411">Iron-sulfur</keyword>
<evidence type="ECO:0000256" key="4">
    <source>
        <dbReference type="ARBA" id="ARBA00022723"/>
    </source>
</evidence>
<proteinExistence type="predicted"/>
<comment type="caution">
    <text evidence="10">The sequence shown here is derived from an EMBL/GenBank/DDBJ whole genome shotgun (WGS) entry which is preliminary data.</text>
</comment>
<dbReference type="RefSeq" id="WP_054208789.1">
    <property type="nucleotide sequence ID" value="NZ_LGSZ01000031.1"/>
</dbReference>
<dbReference type="InterPro" id="IPR006067">
    <property type="entry name" value="NO2/SO3_Rdtase_4Fe4S_dom"/>
</dbReference>
<dbReference type="Pfam" id="PF03460">
    <property type="entry name" value="NIR_SIR_ferr"/>
    <property type="match status" value="2"/>
</dbReference>
<keyword evidence="11" id="KW-1185">Reference proteome</keyword>
<dbReference type="AlphaFoldDB" id="A0A0N0MCJ4"/>
<dbReference type="PANTHER" id="PTHR11493:SF47">
    <property type="entry name" value="SULFITE REDUCTASE [NADPH] SUBUNIT BETA"/>
    <property type="match status" value="1"/>
</dbReference>
<evidence type="ECO:0000313" key="10">
    <source>
        <dbReference type="EMBL" id="KPH81238.1"/>
    </source>
</evidence>
<keyword evidence="4" id="KW-0479">Metal-binding</keyword>
<accession>A0A0N0MCJ4</accession>
<gene>
    <name evidence="10" type="ORF">AE618_09420</name>
</gene>
<dbReference type="InterPro" id="IPR045854">
    <property type="entry name" value="NO2/SO3_Rdtase_4Fe4S_sf"/>
</dbReference>
<feature type="domain" description="Nitrite/Sulfite reductase ferredoxin-like" evidence="9">
    <location>
        <begin position="52"/>
        <end position="110"/>
    </location>
</feature>
<dbReference type="SUPFAM" id="SSF55124">
    <property type="entry name" value="Nitrite/Sulfite reductase N-terminal domain-like"/>
    <property type="match status" value="2"/>
</dbReference>
<dbReference type="Gene3D" id="3.30.413.10">
    <property type="entry name" value="Sulfite Reductase Hemoprotein, domain 1"/>
    <property type="match status" value="2"/>
</dbReference>
<evidence type="ECO:0000256" key="3">
    <source>
        <dbReference type="ARBA" id="ARBA00022485"/>
    </source>
</evidence>
<protein>
    <submittedName>
        <fullName evidence="10">Sulfite reductase</fullName>
    </submittedName>
</protein>
<feature type="domain" description="Nitrite/sulphite reductase 4Fe-4S" evidence="8">
    <location>
        <begin position="410"/>
        <end position="550"/>
    </location>
</feature>
<sequence>MYRYDEFDERFVRDRVAQFRDQVARRLDGSLTEDEFKPLRLKNGVYLQLHAYMLRIAIPYGTLSARQLRQLALIGERYDRGYGHFTTRQNLQFNWPKLRDVPAILDLLADVEMHCIQTSGNCIRNVTADHFAGVAQDEIEDPRAVCELIRQWSTAHPEFSYLPRKFKIAATGAQHDRAVIKAHDIGLRILKHPQTGEIGYEISVGGGLGRTPMIGKVVRDFLPKTDLLAYLEAVMRVYNLEGRRDNKYKARVKILVHEIGTEEFRRRVEAEFARLDGPSVNADPEELARIESYFTPPAYETLPEESPALTVAKAANPDFARWVDTNLTLHRVPGYSAVTISLKPVGLAPGDATSEQMRLVADLAERYSFDELRVTHAQNLVLPHVRKDDLFAIWQALVPVGLATANLSLITDIIACPGLDYCALATARSIPIAQAISQRFADVERQADIGELNIKISGCINACGHHHVGHIGVLGLEKRGIESYQITLGGDATENAAIGEILGPGLPAEAVPDAIEAIVGVYEHHRHDGERFIETVKRVGLVPFKTAFKELSDAAA</sequence>
<feature type="domain" description="Nitrite/sulphite reductase 4Fe-4S" evidence="8">
    <location>
        <begin position="119"/>
        <end position="273"/>
    </location>
</feature>
<dbReference type="PANTHER" id="PTHR11493">
    <property type="entry name" value="SULFITE REDUCTASE [NADPH] SUBUNIT BETA-RELATED"/>
    <property type="match status" value="1"/>
</dbReference>
<dbReference type="PATRIC" id="fig|1526658.3.peg.5373"/>
<keyword evidence="5" id="KW-0560">Oxidoreductase</keyword>
<evidence type="ECO:0000259" key="8">
    <source>
        <dbReference type="Pfam" id="PF01077"/>
    </source>
</evidence>
<dbReference type="GO" id="GO:0009337">
    <property type="term" value="C:sulfite reductase complex (NADPH)"/>
    <property type="evidence" value="ECO:0007669"/>
    <property type="project" value="TreeGrafter"/>
</dbReference>
<evidence type="ECO:0000256" key="6">
    <source>
        <dbReference type="ARBA" id="ARBA00023004"/>
    </source>
</evidence>
<dbReference type="InterPro" id="IPR045169">
    <property type="entry name" value="NO2/SO3_Rdtase_4Fe4S_prot"/>
</dbReference>
<keyword evidence="6" id="KW-0408">Iron</keyword>
<dbReference type="Pfam" id="PF01077">
    <property type="entry name" value="NIR_SIR"/>
    <property type="match status" value="2"/>
</dbReference>
<evidence type="ECO:0000313" key="11">
    <source>
        <dbReference type="Proteomes" id="UP000037822"/>
    </source>
</evidence>
<dbReference type="InterPro" id="IPR036136">
    <property type="entry name" value="Nit/Sulf_reduc_fer-like_dom_sf"/>
</dbReference>
<evidence type="ECO:0000256" key="7">
    <source>
        <dbReference type="ARBA" id="ARBA00023014"/>
    </source>
</evidence>
<comment type="cofactor">
    <cofactor evidence="1">
        <name>siroheme</name>
        <dbReference type="ChEBI" id="CHEBI:60052"/>
    </cofactor>
</comment>
<feature type="domain" description="Nitrite/Sulfite reductase ferredoxin-like" evidence="9">
    <location>
        <begin position="348"/>
        <end position="397"/>
    </location>
</feature>
<comment type="cofactor">
    <cofactor evidence="2">
        <name>[4Fe-4S] cluster</name>
        <dbReference type="ChEBI" id="CHEBI:49883"/>
    </cofactor>
</comment>